<sequence>MPTDSKLADLFPLNLPLRCGLMVNASGTGDFPVRLDDRSRLLGRMPNINDNTAFCGQPDVLEQVRIEPGL</sequence>
<protein>
    <submittedName>
        <fullName evidence="1">Uncharacterized protein</fullName>
    </submittedName>
</protein>
<accession>A0A4D7CBT1</accession>
<gene>
    <name evidence="1" type="ORF">E6W36_13480</name>
</gene>
<keyword evidence="2" id="KW-1185">Reference proteome</keyword>
<dbReference type="RefSeq" id="WP_222873009.1">
    <property type="nucleotide sequence ID" value="NZ_CP039704.1"/>
</dbReference>
<evidence type="ECO:0000313" key="2">
    <source>
        <dbReference type="Proteomes" id="UP000298714"/>
    </source>
</evidence>
<evidence type="ECO:0000313" key="1">
    <source>
        <dbReference type="EMBL" id="QCI80146.1"/>
    </source>
</evidence>
<dbReference type="Proteomes" id="UP000298714">
    <property type="component" value="Chromosome"/>
</dbReference>
<dbReference type="AlphaFoldDB" id="A0A4D7CBT1"/>
<name>A0A4D7CBT1_9SPHN</name>
<organism evidence="1 2">
    <name type="scientific">Hankyongella ginsenosidimutans</name>
    <dbReference type="NCBI Taxonomy" id="1763828"/>
    <lineage>
        <taxon>Bacteria</taxon>
        <taxon>Pseudomonadati</taxon>
        <taxon>Pseudomonadota</taxon>
        <taxon>Alphaproteobacteria</taxon>
        <taxon>Sphingomonadales</taxon>
        <taxon>Sphingomonadaceae</taxon>
        <taxon>Hankyongella</taxon>
    </lineage>
</organism>
<dbReference type="EMBL" id="CP039704">
    <property type="protein sequence ID" value="QCI80146.1"/>
    <property type="molecule type" value="Genomic_DNA"/>
</dbReference>
<dbReference type="KEGG" id="hgn:E6W36_13480"/>
<proteinExistence type="predicted"/>
<reference evidence="2" key="1">
    <citation type="submission" date="2019-04" db="EMBL/GenBank/DDBJ databases">
        <title>Complete genome sequence of Sphingomonas sp. W1-2-3.</title>
        <authorList>
            <person name="Im W.T."/>
        </authorList>
    </citation>
    <scope>NUCLEOTIDE SEQUENCE [LARGE SCALE GENOMIC DNA]</scope>
    <source>
        <strain evidence="2">W1-2-3</strain>
    </source>
</reference>